<feature type="compositionally biased region" description="Polar residues" evidence="1">
    <location>
        <begin position="316"/>
        <end position="326"/>
    </location>
</feature>
<evidence type="ECO:0000313" key="3">
    <source>
        <dbReference type="EMBL" id="KAK5864842.1"/>
    </source>
</evidence>
<dbReference type="Proteomes" id="UP001346869">
    <property type="component" value="Unassembled WGS sequence"/>
</dbReference>
<protein>
    <submittedName>
        <fullName evidence="3">Uncharacterized protein</fullName>
    </submittedName>
</protein>
<evidence type="ECO:0000313" key="4">
    <source>
        <dbReference type="Proteomes" id="UP001346869"/>
    </source>
</evidence>
<reference evidence="3 4" key="2">
    <citation type="journal article" date="2023" name="Mol. Biol. Evol.">
        <title>Genomics of Secondarily Temperate Adaptation in the Only Non-Antarctic Icefish.</title>
        <authorList>
            <person name="Rivera-Colon A.G."/>
            <person name="Rayamajhi N."/>
            <person name="Minhas B.F."/>
            <person name="Madrigal G."/>
            <person name="Bilyk K.T."/>
            <person name="Yoon V."/>
            <person name="Hune M."/>
            <person name="Gregory S."/>
            <person name="Cheng C.H.C."/>
            <person name="Catchen J.M."/>
        </authorList>
    </citation>
    <scope>NUCLEOTIDE SEQUENCE [LARGE SCALE GENOMIC DNA]</scope>
    <source>
        <strain evidence="3">JMC-PN-2008</strain>
    </source>
</reference>
<evidence type="ECO:0000256" key="1">
    <source>
        <dbReference type="SAM" id="MobiDB-lite"/>
    </source>
</evidence>
<accession>A0AAN7XQ58</accession>
<proteinExistence type="predicted"/>
<dbReference type="AlphaFoldDB" id="A0AAN7XQ58"/>
<reference evidence="3 4" key="1">
    <citation type="journal article" date="2023" name="Genes (Basel)">
        <title>Chromosome-Level Genome Assembly and Circadian Gene Repertoire of the Patagonia Blennie Eleginops maclovinus-The Closest Ancestral Proxy of Antarctic Cryonotothenioids.</title>
        <authorList>
            <person name="Cheng C.C."/>
            <person name="Rivera-Colon A.G."/>
            <person name="Minhas B.F."/>
            <person name="Wilson L."/>
            <person name="Rayamajhi N."/>
            <person name="Vargas-Chacoff L."/>
            <person name="Catchen J.M."/>
        </authorList>
    </citation>
    <scope>NUCLEOTIDE SEQUENCE [LARGE SCALE GENOMIC DNA]</scope>
    <source>
        <strain evidence="3">JMC-PN-2008</strain>
    </source>
</reference>
<name>A0AAN7XQ58_ELEMC</name>
<feature type="region of interest" description="Disordered" evidence="1">
    <location>
        <begin position="297"/>
        <end position="333"/>
    </location>
</feature>
<comment type="caution">
    <text evidence="3">The sequence shown here is derived from an EMBL/GenBank/DDBJ whole genome shotgun (WGS) entry which is preliminary data.</text>
</comment>
<evidence type="ECO:0000256" key="2">
    <source>
        <dbReference type="SAM" id="SignalP"/>
    </source>
</evidence>
<gene>
    <name evidence="3" type="ORF">PBY51_016051</name>
</gene>
<keyword evidence="2" id="KW-0732">Signal</keyword>
<dbReference type="EMBL" id="JAUZQC010000010">
    <property type="protein sequence ID" value="KAK5864842.1"/>
    <property type="molecule type" value="Genomic_DNA"/>
</dbReference>
<keyword evidence="4" id="KW-1185">Reference proteome</keyword>
<organism evidence="3 4">
    <name type="scientific">Eleginops maclovinus</name>
    <name type="common">Patagonian blennie</name>
    <name type="synonym">Eleginus maclovinus</name>
    <dbReference type="NCBI Taxonomy" id="56733"/>
    <lineage>
        <taxon>Eukaryota</taxon>
        <taxon>Metazoa</taxon>
        <taxon>Chordata</taxon>
        <taxon>Craniata</taxon>
        <taxon>Vertebrata</taxon>
        <taxon>Euteleostomi</taxon>
        <taxon>Actinopterygii</taxon>
        <taxon>Neopterygii</taxon>
        <taxon>Teleostei</taxon>
        <taxon>Neoteleostei</taxon>
        <taxon>Acanthomorphata</taxon>
        <taxon>Eupercaria</taxon>
        <taxon>Perciformes</taxon>
        <taxon>Notothenioidei</taxon>
        <taxon>Eleginopidae</taxon>
        <taxon>Eleginops</taxon>
    </lineage>
</organism>
<feature type="chain" id="PRO_5042892495" evidence="2">
    <location>
        <begin position="17"/>
        <end position="366"/>
    </location>
</feature>
<sequence>MLLLYLTLSCVAFANCAENVIRYYGGYYSFNIRRKAEYLEFIPLHSVDLPKVLWNRSDPATNTGGRGQLKRNEWKMENLNQDDNGHYKIRGKEKDVMSWVWLEVKATMNYYEAMEDEMLVIHYPFPDTPWTVTFKPKGENQEKIILKPVKRYGSDHWTLPHRTQLWDYGIEINPVELSDSGTFEFRDPEGHLAKIGDVVVLEKTDNTFVNVGVAVGIFFALLVGCCCVKKCCCKKSSSKGVETAPPTAAGLGSYNPAVNQPTGQNYTARPATSYSYQPYSLPPREPTAEPPVYNPVNVHVSPLQPEDAPPGGQGVDRTSTLGSDFLSSDPGPRFELRLTSPFPLSAESNFPHVYTSDKLKFLQEAQ</sequence>
<feature type="signal peptide" evidence="2">
    <location>
        <begin position="1"/>
        <end position="16"/>
    </location>
</feature>